<dbReference type="InterPro" id="IPR004808">
    <property type="entry name" value="AP_endonuc_1"/>
</dbReference>
<accession>A0A8D2AT81</accession>
<dbReference type="GO" id="GO:0006310">
    <property type="term" value="P:DNA recombination"/>
    <property type="evidence" value="ECO:0007669"/>
    <property type="project" value="UniProtKB-KW"/>
</dbReference>
<dbReference type="InterPro" id="IPR036691">
    <property type="entry name" value="Endo/exonu/phosph_ase_sf"/>
</dbReference>
<keyword evidence="7" id="KW-0378">Hydrolase</keyword>
<evidence type="ECO:0000256" key="10">
    <source>
        <dbReference type="ARBA" id="ARBA00023204"/>
    </source>
</evidence>
<reference evidence="13" key="1">
    <citation type="submission" date="2025-08" db="UniProtKB">
        <authorList>
            <consortium name="Ensembl"/>
        </authorList>
    </citation>
    <scope>IDENTIFICATION</scope>
</reference>
<keyword evidence="5" id="KW-0479">Metal-binding</keyword>
<dbReference type="GeneTree" id="ENSGT00950000183016"/>
<dbReference type="Proteomes" id="UP000694564">
    <property type="component" value="Chromosome 4"/>
</dbReference>
<evidence type="ECO:0000313" key="13">
    <source>
        <dbReference type="Ensembl" id="ENSSVLP00005003662.1"/>
    </source>
</evidence>
<dbReference type="GO" id="GO:0008311">
    <property type="term" value="F:double-stranded DNA 3'-5' DNA exonuclease activity"/>
    <property type="evidence" value="ECO:0007669"/>
    <property type="project" value="UniProtKB-EC"/>
</dbReference>
<dbReference type="Gene3D" id="3.60.10.10">
    <property type="entry name" value="Endonuclease/exonuclease/phosphatase"/>
    <property type="match status" value="1"/>
</dbReference>
<dbReference type="AlphaFoldDB" id="A0A8D2AT81"/>
<keyword evidence="6" id="KW-0227">DNA damage</keyword>
<keyword evidence="8" id="KW-0460">Magnesium</keyword>
<comment type="cofactor">
    <cofactor evidence="2">
        <name>Mg(2+)</name>
        <dbReference type="ChEBI" id="CHEBI:18420"/>
    </cofactor>
</comment>
<comment type="catalytic activity">
    <reaction evidence="1">
        <text>Exonucleolytic cleavage in the 3'- to 5'-direction to yield nucleoside 5'-phosphates.</text>
        <dbReference type="EC" id="3.1.11.2"/>
    </reaction>
</comment>
<dbReference type="Ensembl" id="ENSSVLT00005004030.1">
    <property type="protein sequence ID" value="ENSSVLP00005003662.1"/>
    <property type="gene ID" value="ENSSVLG00005002938.1"/>
</dbReference>
<evidence type="ECO:0000256" key="3">
    <source>
        <dbReference type="ARBA" id="ARBA00007092"/>
    </source>
</evidence>
<protein>
    <recommendedName>
        <fullName evidence="4">exodeoxyribonuclease III</fullName>
        <ecNumber evidence="4">3.1.11.2</ecNumber>
    </recommendedName>
</protein>
<feature type="coiled-coil region" evidence="11">
    <location>
        <begin position="309"/>
        <end position="336"/>
    </location>
</feature>
<dbReference type="GO" id="GO:0003906">
    <property type="term" value="F:DNA-(apurinic or apyrimidinic site) endonuclease activity"/>
    <property type="evidence" value="ECO:0007669"/>
    <property type="project" value="TreeGrafter"/>
</dbReference>
<dbReference type="Pfam" id="PF03372">
    <property type="entry name" value="Exo_endo_phos"/>
    <property type="match status" value="1"/>
</dbReference>
<proteinExistence type="inferred from homology"/>
<evidence type="ECO:0000256" key="9">
    <source>
        <dbReference type="ARBA" id="ARBA00023172"/>
    </source>
</evidence>
<dbReference type="EC" id="3.1.11.2" evidence="4"/>
<evidence type="ECO:0000256" key="6">
    <source>
        <dbReference type="ARBA" id="ARBA00022763"/>
    </source>
</evidence>
<evidence type="ECO:0000256" key="1">
    <source>
        <dbReference type="ARBA" id="ARBA00000493"/>
    </source>
</evidence>
<keyword evidence="14" id="KW-1185">Reference proteome</keyword>
<evidence type="ECO:0000256" key="4">
    <source>
        <dbReference type="ARBA" id="ARBA00012115"/>
    </source>
</evidence>
<evidence type="ECO:0000256" key="11">
    <source>
        <dbReference type="SAM" id="Coils"/>
    </source>
</evidence>
<evidence type="ECO:0000313" key="14">
    <source>
        <dbReference type="Proteomes" id="UP000694564"/>
    </source>
</evidence>
<dbReference type="InterPro" id="IPR005135">
    <property type="entry name" value="Endo/exonuclease/phosphatase"/>
</dbReference>
<dbReference type="GO" id="GO:0046872">
    <property type="term" value="F:metal ion binding"/>
    <property type="evidence" value="ECO:0007669"/>
    <property type="project" value="UniProtKB-KW"/>
</dbReference>
<evidence type="ECO:0000256" key="8">
    <source>
        <dbReference type="ARBA" id="ARBA00022842"/>
    </source>
</evidence>
<dbReference type="PANTHER" id="PTHR22748">
    <property type="entry name" value="AP ENDONUCLEASE"/>
    <property type="match status" value="1"/>
</dbReference>
<comment type="similarity">
    <text evidence="3">Belongs to the DNA repair enzymes AP/ExoA family.</text>
</comment>
<dbReference type="CDD" id="cd09076">
    <property type="entry name" value="L1-EN"/>
    <property type="match status" value="1"/>
</dbReference>
<dbReference type="GO" id="GO:0006284">
    <property type="term" value="P:base-excision repair"/>
    <property type="evidence" value="ECO:0007669"/>
    <property type="project" value="TreeGrafter"/>
</dbReference>
<evidence type="ECO:0000256" key="2">
    <source>
        <dbReference type="ARBA" id="ARBA00001946"/>
    </source>
</evidence>
<sequence length="375" mass="43577">MNPMTGKPNHISIITLNVNGLNSSIKRHRLADWIKKKDPTICCLQETHLIEKDTHRLKVKGWGKTYHAHGLSKKAGVSILISDNVDFKPKLVRRDKEGHFILLKGSINQQDITIINIYAPNSGSSMYVKQILLNFRNQIDHNTIILGDFNTPLSPLDRSSRQKLNKETIDLNNTINNLDLTDIYRIYHPTKSEYTFFSAAHGSFSKIDHILCHKANVSKYKKIETLPCILSDHNGLKVEINDKIKKGNYSNTWRLNNMLLKETWITENIREEIKKLEVNENDDTTYQNLWDTMKVVLRGKFIAWSAFQKRMKSQQLNDLTSELKVLEKEEQNNSKSSRRQEIIKIRAEINEIETKETIQKIDRTKRNEQDTSQKI</sequence>
<organism evidence="13 14">
    <name type="scientific">Sciurus vulgaris</name>
    <name type="common">Eurasian red squirrel</name>
    <dbReference type="NCBI Taxonomy" id="55149"/>
    <lineage>
        <taxon>Eukaryota</taxon>
        <taxon>Metazoa</taxon>
        <taxon>Chordata</taxon>
        <taxon>Craniata</taxon>
        <taxon>Vertebrata</taxon>
        <taxon>Euteleostomi</taxon>
        <taxon>Mammalia</taxon>
        <taxon>Eutheria</taxon>
        <taxon>Euarchontoglires</taxon>
        <taxon>Glires</taxon>
        <taxon>Rodentia</taxon>
        <taxon>Sciuromorpha</taxon>
        <taxon>Sciuridae</taxon>
        <taxon>Sciurinae</taxon>
        <taxon>Sciurini</taxon>
        <taxon>Sciurus</taxon>
    </lineage>
</organism>
<reference evidence="13" key="2">
    <citation type="submission" date="2025-09" db="UniProtKB">
        <authorList>
            <consortium name="Ensembl"/>
        </authorList>
    </citation>
    <scope>IDENTIFICATION</scope>
</reference>
<keyword evidence="10" id="KW-0234">DNA repair</keyword>
<dbReference type="SUPFAM" id="SSF56219">
    <property type="entry name" value="DNase I-like"/>
    <property type="match status" value="1"/>
</dbReference>
<feature type="domain" description="Endonuclease/exonuclease/phosphatase" evidence="12">
    <location>
        <begin position="14"/>
        <end position="233"/>
    </location>
</feature>
<dbReference type="GO" id="GO:0005634">
    <property type="term" value="C:nucleus"/>
    <property type="evidence" value="ECO:0007669"/>
    <property type="project" value="TreeGrafter"/>
</dbReference>
<evidence type="ECO:0000259" key="12">
    <source>
        <dbReference type="Pfam" id="PF03372"/>
    </source>
</evidence>
<name>A0A8D2AT81_SCIVU</name>
<dbReference type="PANTHER" id="PTHR22748:SF23">
    <property type="entry name" value="EXODEOXYRIBONUCLEASE III"/>
    <property type="match status" value="1"/>
</dbReference>
<evidence type="ECO:0000256" key="7">
    <source>
        <dbReference type="ARBA" id="ARBA00022801"/>
    </source>
</evidence>
<keyword evidence="9" id="KW-0233">DNA recombination</keyword>
<evidence type="ECO:0000256" key="5">
    <source>
        <dbReference type="ARBA" id="ARBA00022723"/>
    </source>
</evidence>
<keyword evidence="11" id="KW-0175">Coiled coil</keyword>
<dbReference type="GO" id="GO:0008081">
    <property type="term" value="F:phosphoric diester hydrolase activity"/>
    <property type="evidence" value="ECO:0007669"/>
    <property type="project" value="TreeGrafter"/>
</dbReference>